<dbReference type="Gene3D" id="2.60.40.150">
    <property type="entry name" value="C2 domain"/>
    <property type="match status" value="1"/>
</dbReference>
<gene>
    <name evidence="3" type="ORF">DKX38_019993</name>
</gene>
<sequence>MDSGSMEIKVMYCKDVSSFNFFQKLLVYVLVSIVRNDGDPDKKPLELQKQQRRTPTDKEAEGDPEWNHPMHFDLTEVSFQDRDNLFIHFDLCHEGLYFGDKIIGEVRVPLKDLIQEANGIVRFVSYEVRTPDGKPNGMLNFSCKVKNMGTNSSQTGITGYPIVNHQPYPTSEVQSLPEQVHYPMLDLEANAPETCTVSQVPYTSDWTQYSSQENYNPPPEAYYHPPPPPPPPEACYHHHPLPPPPPEACCHPPPPRPPEACYHHPPPPPEAYYHPPPPPPPMVDGAWGCYGPPRPPPLHTRPPPLHPWPPGANNYSSRGNWDPMARQLPTFADEEMRTKDFRLGRAHRPSFLNGR</sequence>
<keyword evidence="4" id="KW-1185">Reference proteome</keyword>
<evidence type="ECO:0000259" key="2">
    <source>
        <dbReference type="PROSITE" id="PS50004"/>
    </source>
</evidence>
<name>A0A5N5KHS4_9ROSI</name>
<dbReference type="PROSITE" id="PS50004">
    <property type="entry name" value="C2"/>
    <property type="match status" value="1"/>
</dbReference>
<dbReference type="PANTHER" id="PTHR32246">
    <property type="entry name" value="INGRESSION PROTEIN FIC1"/>
    <property type="match status" value="1"/>
</dbReference>
<protein>
    <recommendedName>
        <fullName evidence="2">C2 domain-containing protein</fullName>
    </recommendedName>
</protein>
<evidence type="ECO:0000313" key="4">
    <source>
        <dbReference type="Proteomes" id="UP000326939"/>
    </source>
</evidence>
<dbReference type="EMBL" id="VDCV01000013">
    <property type="protein sequence ID" value="KAB5529912.1"/>
    <property type="molecule type" value="Genomic_DNA"/>
</dbReference>
<dbReference type="InterPro" id="IPR035892">
    <property type="entry name" value="C2_domain_sf"/>
</dbReference>
<feature type="region of interest" description="Disordered" evidence="1">
    <location>
        <begin position="303"/>
        <end position="324"/>
    </location>
</feature>
<feature type="region of interest" description="Disordered" evidence="1">
    <location>
        <begin position="41"/>
        <end position="66"/>
    </location>
</feature>
<feature type="compositionally biased region" description="Basic and acidic residues" evidence="1">
    <location>
        <begin position="54"/>
        <end position="66"/>
    </location>
</feature>
<dbReference type="SMART" id="SM00239">
    <property type="entry name" value="C2"/>
    <property type="match status" value="1"/>
</dbReference>
<organism evidence="3 4">
    <name type="scientific">Salix brachista</name>
    <dbReference type="NCBI Taxonomy" id="2182728"/>
    <lineage>
        <taxon>Eukaryota</taxon>
        <taxon>Viridiplantae</taxon>
        <taxon>Streptophyta</taxon>
        <taxon>Embryophyta</taxon>
        <taxon>Tracheophyta</taxon>
        <taxon>Spermatophyta</taxon>
        <taxon>Magnoliopsida</taxon>
        <taxon>eudicotyledons</taxon>
        <taxon>Gunneridae</taxon>
        <taxon>Pentapetalae</taxon>
        <taxon>rosids</taxon>
        <taxon>fabids</taxon>
        <taxon>Malpighiales</taxon>
        <taxon>Salicaceae</taxon>
        <taxon>Saliceae</taxon>
        <taxon>Salix</taxon>
    </lineage>
</organism>
<proteinExistence type="predicted"/>
<reference evidence="4" key="1">
    <citation type="journal article" date="2019" name="Gigascience">
        <title>De novo genome assembly of the endangered Acer yangbiense, a plant species with extremely small populations endemic to Yunnan Province, China.</title>
        <authorList>
            <person name="Yang J."/>
            <person name="Wariss H.M."/>
            <person name="Tao L."/>
            <person name="Zhang R."/>
            <person name="Yun Q."/>
            <person name="Hollingsworth P."/>
            <person name="Dao Z."/>
            <person name="Luo G."/>
            <person name="Guo H."/>
            <person name="Ma Y."/>
            <person name="Sun W."/>
        </authorList>
    </citation>
    <scope>NUCLEOTIDE SEQUENCE [LARGE SCALE GENOMIC DNA]</scope>
    <source>
        <strain evidence="4">cv. br00</strain>
    </source>
</reference>
<comment type="caution">
    <text evidence="3">The sequence shown here is derived from an EMBL/GenBank/DDBJ whole genome shotgun (WGS) entry which is preliminary data.</text>
</comment>
<dbReference type="CDD" id="cd04051">
    <property type="entry name" value="C2_SRC2_like"/>
    <property type="match status" value="1"/>
</dbReference>
<feature type="domain" description="C2" evidence="2">
    <location>
        <begin position="1"/>
        <end position="124"/>
    </location>
</feature>
<evidence type="ECO:0000256" key="1">
    <source>
        <dbReference type="SAM" id="MobiDB-lite"/>
    </source>
</evidence>
<dbReference type="PANTHER" id="PTHR32246:SF169">
    <property type="entry name" value="PROTEIN SRC2-LIKE"/>
    <property type="match status" value="1"/>
</dbReference>
<accession>A0A5N5KHS4</accession>
<evidence type="ECO:0000313" key="3">
    <source>
        <dbReference type="EMBL" id="KAB5529912.1"/>
    </source>
</evidence>
<dbReference type="Pfam" id="PF00168">
    <property type="entry name" value="C2"/>
    <property type="match status" value="1"/>
</dbReference>
<dbReference type="InterPro" id="IPR000008">
    <property type="entry name" value="C2_dom"/>
</dbReference>
<dbReference type="InterPro" id="IPR044750">
    <property type="entry name" value="C2_SRC2/BAP"/>
</dbReference>
<dbReference type="GO" id="GO:0006952">
    <property type="term" value="P:defense response"/>
    <property type="evidence" value="ECO:0007669"/>
    <property type="project" value="InterPro"/>
</dbReference>
<dbReference type="Proteomes" id="UP000326939">
    <property type="component" value="Chromosome 13"/>
</dbReference>
<dbReference type="AlphaFoldDB" id="A0A5N5KHS4"/>
<dbReference type="SUPFAM" id="SSF49562">
    <property type="entry name" value="C2 domain (Calcium/lipid-binding domain, CaLB)"/>
    <property type="match status" value="1"/>
</dbReference>